<dbReference type="Gene3D" id="3.40.50.1240">
    <property type="entry name" value="Phosphoglycerate mutase-like"/>
    <property type="match status" value="1"/>
</dbReference>
<gene>
    <name evidence="1" type="ORF">GCM10017655_30250</name>
</gene>
<dbReference type="AlphaFoldDB" id="A0A9W6KAG7"/>
<comment type="caution">
    <text evidence="1">The sequence shown here is derived from an EMBL/GenBank/DDBJ whole genome shotgun (WGS) entry which is preliminary data.</text>
</comment>
<keyword evidence="2" id="KW-1185">Reference proteome</keyword>
<name>A0A9W6KAG7_9PSED</name>
<reference evidence="1" key="2">
    <citation type="submission" date="2023-01" db="EMBL/GenBank/DDBJ databases">
        <authorList>
            <person name="Sun Q."/>
            <person name="Evtushenko L."/>
        </authorList>
    </citation>
    <scope>NUCLEOTIDE SEQUENCE</scope>
    <source>
        <strain evidence="1">VKM B-2935</strain>
    </source>
</reference>
<evidence type="ECO:0000313" key="1">
    <source>
        <dbReference type="EMBL" id="GLK89963.1"/>
    </source>
</evidence>
<evidence type="ECO:0000313" key="2">
    <source>
        <dbReference type="Proteomes" id="UP001143328"/>
    </source>
</evidence>
<organism evidence="1 2">
    <name type="scientific">Pseudomonas turukhanskensis</name>
    <dbReference type="NCBI Taxonomy" id="1806536"/>
    <lineage>
        <taxon>Bacteria</taxon>
        <taxon>Pseudomonadati</taxon>
        <taxon>Pseudomonadota</taxon>
        <taxon>Gammaproteobacteria</taxon>
        <taxon>Pseudomonadales</taxon>
        <taxon>Pseudomonadaceae</taxon>
        <taxon>Pseudomonas</taxon>
    </lineage>
</organism>
<protein>
    <submittedName>
        <fullName evidence="1">Phosphoglycerate mutase</fullName>
    </submittedName>
</protein>
<proteinExistence type="predicted"/>
<dbReference type="InterPro" id="IPR013078">
    <property type="entry name" value="His_Pase_superF_clade-1"/>
</dbReference>
<accession>A0A9W6KAG7</accession>
<dbReference type="Proteomes" id="UP001143328">
    <property type="component" value="Unassembled WGS sequence"/>
</dbReference>
<sequence>MQATRITLIAHARTPAQKLGRLADDEAIEAVAPELVSALLLRAGDHQGVWCGFELRSRQTAALLTSNAVLEPALADCDLGDWRGLSLKTLQEQQAEALEQWLSNSGAAPHGGESLDAVRARVGAWLDGFRTPGHWLAVTHPFVIRAALAHVLECSMASAQRIDVEPLAMVELSYYGKWRLRV</sequence>
<dbReference type="SUPFAM" id="SSF53254">
    <property type="entry name" value="Phosphoglycerate mutase-like"/>
    <property type="match status" value="1"/>
</dbReference>
<reference evidence="1" key="1">
    <citation type="journal article" date="2014" name="Int. J. Syst. Evol. Microbiol.">
        <title>Complete genome sequence of Corynebacterium casei LMG S-19264T (=DSM 44701T), isolated from a smear-ripened cheese.</title>
        <authorList>
            <consortium name="US DOE Joint Genome Institute (JGI-PGF)"/>
            <person name="Walter F."/>
            <person name="Albersmeier A."/>
            <person name="Kalinowski J."/>
            <person name="Ruckert C."/>
        </authorList>
    </citation>
    <scope>NUCLEOTIDE SEQUENCE</scope>
    <source>
        <strain evidence="1">VKM B-2935</strain>
    </source>
</reference>
<dbReference type="InterPro" id="IPR029033">
    <property type="entry name" value="His_PPase_superfam"/>
</dbReference>
<dbReference type="EMBL" id="BSFN01000008">
    <property type="protein sequence ID" value="GLK89963.1"/>
    <property type="molecule type" value="Genomic_DNA"/>
</dbReference>
<dbReference type="Pfam" id="PF00300">
    <property type="entry name" value="His_Phos_1"/>
    <property type="match status" value="1"/>
</dbReference>
<dbReference type="RefSeq" id="WP_271196155.1">
    <property type="nucleotide sequence ID" value="NZ_BSFN01000008.1"/>
</dbReference>